<dbReference type="RefSeq" id="WP_252436044.1">
    <property type="nucleotide sequence ID" value="NZ_JAGSOV010000011.1"/>
</dbReference>
<accession>A0ABT0ZUN2</accession>
<dbReference type="Gene3D" id="3.40.50.150">
    <property type="entry name" value="Vaccinia Virus protein VP39"/>
    <property type="match status" value="1"/>
</dbReference>
<feature type="domain" description="Methyltransferase" evidence="1">
    <location>
        <begin position="47"/>
        <end position="143"/>
    </location>
</feature>
<reference evidence="2" key="1">
    <citation type="submission" date="2021-04" db="EMBL/GenBank/DDBJ databases">
        <title>Pseudonocardia sp. nov., isolated from sandy soil of mangrove forest.</title>
        <authorList>
            <person name="Zan Z."/>
            <person name="Huang R."/>
            <person name="Liu W."/>
        </authorList>
    </citation>
    <scope>NUCLEOTIDE SEQUENCE</scope>
    <source>
        <strain evidence="2">S2-4</strain>
    </source>
</reference>
<evidence type="ECO:0000313" key="3">
    <source>
        <dbReference type="Proteomes" id="UP001165283"/>
    </source>
</evidence>
<evidence type="ECO:0000259" key="1">
    <source>
        <dbReference type="Pfam" id="PF13649"/>
    </source>
</evidence>
<dbReference type="GO" id="GO:0008168">
    <property type="term" value="F:methyltransferase activity"/>
    <property type="evidence" value="ECO:0007669"/>
    <property type="project" value="UniProtKB-KW"/>
</dbReference>
<dbReference type="SUPFAM" id="SSF53335">
    <property type="entry name" value="S-adenosyl-L-methionine-dependent methyltransferases"/>
    <property type="match status" value="1"/>
</dbReference>
<proteinExistence type="predicted"/>
<protein>
    <submittedName>
        <fullName evidence="2">Class I SAM-dependent methyltransferase</fullName>
    </submittedName>
</protein>
<keyword evidence="2" id="KW-0808">Transferase</keyword>
<gene>
    <name evidence="2" type="ORF">KDL28_05105</name>
</gene>
<evidence type="ECO:0000313" key="2">
    <source>
        <dbReference type="EMBL" id="MCO1654428.1"/>
    </source>
</evidence>
<keyword evidence="3" id="KW-1185">Reference proteome</keyword>
<dbReference type="InterPro" id="IPR041698">
    <property type="entry name" value="Methyltransf_25"/>
</dbReference>
<dbReference type="InterPro" id="IPR029063">
    <property type="entry name" value="SAM-dependent_MTases_sf"/>
</dbReference>
<keyword evidence="2" id="KW-0489">Methyltransferase</keyword>
<sequence length="292" mass="30349">MKPVDFVPGFDPGWLAAREPADHAARAADLAAELAGALRAAGGELVVHDLGSGTGSLARWLAPRLPGPQRWVLHDRDPRLLQLARRRTAELTDADGGAVRVDTATGDLTALRAADLAGASAVTASALLDLLTAAEVDALAAACAGAGCPVLWTLSVTGDVRIDPPDPLDDAVTAAFNAHQRRPGPGGALLGPDAADATARALRRHGMVVREAETPWRLDAGHPEMLDEWLRGRAAAAVEQEPGLAAEARRWLADRLAAVADRGLTALVSHRDLLAVPDRLAPAGPRPSEVAP</sequence>
<organism evidence="2 3">
    <name type="scientific">Pseudonocardia humida</name>
    <dbReference type="NCBI Taxonomy" id="2800819"/>
    <lineage>
        <taxon>Bacteria</taxon>
        <taxon>Bacillati</taxon>
        <taxon>Actinomycetota</taxon>
        <taxon>Actinomycetes</taxon>
        <taxon>Pseudonocardiales</taxon>
        <taxon>Pseudonocardiaceae</taxon>
        <taxon>Pseudonocardia</taxon>
    </lineage>
</organism>
<dbReference type="EMBL" id="JAGSOV010000011">
    <property type="protein sequence ID" value="MCO1654428.1"/>
    <property type="molecule type" value="Genomic_DNA"/>
</dbReference>
<dbReference type="GO" id="GO:0032259">
    <property type="term" value="P:methylation"/>
    <property type="evidence" value="ECO:0007669"/>
    <property type="project" value="UniProtKB-KW"/>
</dbReference>
<name>A0ABT0ZUN2_9PSEU</name>
<dbReference type="Proteomes" id="UP001165283">
    <property type="component" value="Unassembled WGS sequence"/>
</dbReference>
<comment type="caution">
    <text evidence="2">The sequence shown here is derived from an EMBL/GenBank/DDBJ whole genome shotgun (WGS) entry which is preliminary data.</text>
</comment>
<dbReference type="Pfam" id="PF13649">
    <property type="entry name" value="Methyltransf_25"/>
    <property type="match status" value="1"/>
</dbReference>